<keyword evidence="1" id="KW-0732">Signal</keyword>
<reference evidence="2 3" key="1">
    <citation type="journal article" date="2018" name="Front. Microbiol.">
        <title>Genome-Wide Analysis of Corynespora cassiicola Leaf Fall Disease Putative Effectors.</title>
        <authorList>
            <person name="Lopez D."/>
            <person name="Ribeiro S."/>
            <person name="Label P."/>
            <person name="Fumanal B."/>
            <person name="Venisse J.S."/>
            <person name="Kohler A."/>
            <person name="de Oliveira R.R."/>
            <person name="Labutti K."/>
            <person name="Lipzen A."/>
            <person name="Lail K."/>
            <person name="Bauer D."/>
            <person name="Ohm R.A."/>
            <person name="Barry K.W."/>
            <person name="Spatafora J."/>
            <person name="Grigoriev I.V."/>
            <person name="Martin F.M."/>
            <person name="Pujade-Renaud V."/>
        </authorList>
    </citation>
    <scope>NUCLEOTIDE SEQUENCE [LARGE SCALE GENOMIC DNA]</scope>
    <source>
        <strain evidence="2 3">Philippines</strain>
    </source>
</reference>
<dbReference type="AlphaFoldDB" id="A0A2T2P6K3"/>
<feature type="signal peptide" evidence="1">
    <location>
        <begin position="1"/>
        <end position="18"/>
    </location>
</feature>
<dbReference type="Proteomes" id="UP000240883">
    <property type="component" value="Unassembled WGS sequence"/>
</dbReference>
<gene>
    <name evidence="2" type="ORF">BS50DRAFT_568885</name>
</gene>
<evidence type="ECO:0000313" key="2">
    <source>
        <dbReference type="EMBL" id="PSN73320.1"/>
    </source>
</evidence>
<dbReference type="EMBL" id="KZ678129">
    <property type="protein sequence ID" value="PSN73320.1"/>
    <property type="molecule type" value="Genomic_DNA"/>
</dbReference>
<accession>A0A2T2P6K3</accession>
<sequence length="83" mass="9674">MKLISILLALLISALTIADPVDGIWTEDSLNYTLPAYDYCGKIFFHTREPSVLLPDYCVILRDYSPHYLKEYILDRCYCAFFE</sequence>
<keyword evidence="3" id="KW-1185">Reference proteome</keyword>
<organism evidence="2 3">
    <name type="scientific">Corynespora cassiicola Philippines</name>
    <dbReference type="NCBI Taxonomy" id="1448308"/>
    <lineage>
        <taxon>Eukaryota</taxon>
        <taxon>Fungi</taxon>
        <taxon>Dikarya</taxon>
        <taxon>Ascomycota</taxon>
        <taxon>Pezizomycotina</taxon>
        <taxon>Dothideomycetes</taxon>
        <taxon>Pleosporomycetidae</taxon>
        <taxon>Pleosporales</taxon>
        <taxon>Corynesporascaceae</taxon>
        <taxon>Corynespora</taxon>
    </lineage>
</organism>
<name>A0A2T2P6K3_CORCC</name>
<protein>
    <submittedName>
        <fullName evidence="2">Uncharacterized protein</fullName>
    </submittedName>
</protein>
<evidence type="ECO:0000256" key="1">
    <source>
        <dbReference type="SAM" id="SignalP"/>
    </source>
</evidence>
<proteinExistence type="predicted"/>
<evidence type="ECO:0000313" key="3">
    <source>
        <dbReference type="Proteomes" id="UP000240883"/>
    </source>
</evidence>
<feature type="chain" id="PRO_5015560518" evidence="1">
    <location>
        <begin position="19"/>
        <end position="83"/>
    </location>
</feature>